<sequence length="113" mass="12416">MRQVRAGDEFPITLVECHPVVSSLGLCRIVRHGPSRRRINREQNPSNIGAMELIRHPLISRSSMLSARLVLSLVLTHLGLEPLCALRRVGTQVGLDGSIDLATLKAIFGELVD</sequence>
<gene>
    <name evidence="1" type="ORF">HUJ06_005398</name>
</gene>
<organism evidence="1 2">
    <name type="scientific">Nelumbo nucifera</name>
    <name type="common">Sacred lotus</name>
    <dbReference type="NCBI Taxonomy" id="4432"/>
    <lineage>
        <taxon>Eukaryota</taxon>
        <taxon>Viridiplantae</taxon>
        <taxon>Streptophyta</taxon>
        <taxon>Embryophyta</taxon>
        <taxon>Tracheophyta</taxon>
        <taxon>Spermatophyta</taxon>
        <taxon>Magnoliopsida</taxon>
        <taxon>Proteales</taxon>
        <taxon>Nelumbonaceae</taxon>
        <taxon>Nelumbo</taxon>
    </lineage>
</organism>
<keyword evidence="2" id="KW-1185">Reference proteome</keyword>
<protein>
    <submittedName>
        <fullName evidence="1">Uncharacterized protein</fullName>
    </submittedName>
</protein>
<evidence type="ECO:0000313" key="1">
    <source>
        <dbReference type="EMBL" id="DAD34758.1"/>
    </source>
</evidence>
<proteinExistence type="predicted"/>
<dbReference type="Proteomes" id="UP000607653">
    <property type="component" value="Unassembled WGS sequence"/>
</dbReference>
<dbReference type="AlphaFoldDB" id="A0A822YZW8"/>
<name>A0A822YZW8_NELNU</name>
<comment type="caution">
    <text evidence="1">The sequence shown here is derived from an EMBL/GenBank/DDBJ whole genome shotgun (WGS) entry which is preliminary data.</text>
</comment>
<reference evidence="1 2" key="1">
    <citation type="journal article" date="2020" name="Mol. Biol. Evol.">
        <title>Distinct Expression and Methylation Patterns for Genes with Different Fates following a Single Whole-Genome Duplication in Flowering Plants.</title>
        <authorList>
            <person name="Shi T."/>
            <person name="Rahmani R.S."/>
            <person name="Gugger P.F."/>
            <person name="Wang M."/>
            <person name="Li H."/>
            <person name="Zhang Y."/>
            <person name="Li Z."/>
            <person name="Wang Q."/>
            <person name="Van de Peer Y."/>
            <person name="Marchal K."/>
            <person name="Chen J."/>
        </authorList>
    </citation>
    <scope>NUCLEOTIDE SEQUENCE [LARGE SCALE GENOMIC DNA]</scope>
    <source>
        <tissue evidence="1">Leaf</tissue>
    </source>
</reference>
<dbReference type="EMBL" id="DUZY01000004">
    <property type="protein sequence ID" value="DAD34758.1"/>
    <property type="molecule type" value="Genomic_DNA"/>
</dbReference>
<accession>A0A822YZW8</accession>
<evidence type="ECO:0000313" key="2">
    <source>
        <dbReference type="Proteomes" id="UP000607653"/>
    </source>
</evidence>